<reference evidence="1" key="1">
    <citation type="journal article" date="2015" name="Nature">
        <title>Complex archaea that bridge the gap between prokaryotes and eukaryotes.</title>
        <authorList>
            <person name="Spang A."/>
            <person name="Saw J.H."/>
            <person name="Jorgensen S.L."/>
            <person name="Zaremba-Niedzwiedzka K."/>
            <person name="Martijn J."/>
            <person name="Lind A.E."/>
            <person name="van Eijk R."/>
            <person name="Schleper C."/>
            <person name="Guy L."/>
            <person name="Ettema T.J."/>
        </authorList>
    </citation>
    <scope>NUCLEOTIDE SEQUENCE</scope>
</reference>
<evidence type="ECO:0000313" key="1">
    <source>
        <dbReference type="EMBL" id="KKM16830.1"/>
    </source>
</evidence>
<organism evidence="1">
    <name type="scientific">marine sediment metagenome</name>
    <dbReference type="NCBI Taxonomy" id="412755"/>
    <lineage>
        <taxon>unclassified sequences</taxon>
        <taxon>metagenomes</taxon>
        <taxon>ecological metagenomes</taxon>
    </lineage>
</organism>
<protein>
    <submittedName>
        <fullName evidence="1">Uncharacterized protein</fullName>
    </submittedName>
</protein>
<dbReference type="EMBL" id="LAZR01014590">
    <property type="protein sequence ID" value="KKM16830.1"/>
    <property type="molecule type" value="Genomic_DNA"/>
</dbReference>
<comment type="caution">
    <text evidence="1">The sequence shown here is derived from an EMBL/GenBank/DDBJ whole genome shotgun (WGS) entry which is preliminary data.</text>
</comment>
<proteinExistence type="predicted"/>
<gene>
    <name evidence="1" type="ORF">LCGC14_1681900</name>
</gene>
<dbReference type="AlphaFoldDB" id="A0A0F9KNC5"/>
<sequence length="187" mass="20520">MSRTSRGGGLASPPYSFSHSGPVLVCGNAYNLHDDLERARQLYPDAAVIAINGAAGEVKACALYSKHPEKMPQWIKRQRQFGEDFTVHGSKHKPGCPWIDFWWEDARGGGGSAWGARKLATLMGFAPVILCGAPLDPGGYASSPIAKLMRREDVIDSFRQEIENDVEWHEGVYSMSGWTSELLGEPK</sequence>
<name>A0A0F9KNC5_9ZZZZ</name>
<accession>A0A0F9KNC5</accession>